<dbReference type="PATRIC" id="fig|269796.9.peg.476"/>
<feature type="domain" description="PRC-barrel" evidence="1">
    <location>
        <begin position="56"/>
        <end position="116"/>
    </location>
</feature>
<dbReference type="EMBL" id="CP000230">
    <property type="protein sequence ID" value="ABC21225.1"/>
    <property type="molecule type" value="Genomic_DNA"/>
</dbReference>
<dbReference type="Pfam" id="PF05239">
    <property type="entry name" value="PRC"/>
    <property type="match status" value="1"/>
</dbReference>
<dbReference type="InterPro" id="IPR011033">
    <property type="entry name" value="PRC_barrel-like_sf"/>
</dbReference>
<dbReference type="RefSeq" id="WP_011388179.1">
    <property type="nucleotide sequence ID" value="NC_007643.1"/>
</dbReference>
<reference evidence="2 3" key="1">
    <citation type="journal article" date="2011" name="Stand. Genomic Sci.">
        <title>Complete genome sequence of Rhodospirillum rubrum type strain (S1).</title>
        <authorList>
            <person name="Munk A.C."/>
            <person name="Copeland A."/>
            <person name="Lucas S."/>
            <person name="Lapidus A."/>
            <person name="Del Rio T.G."/>
            <person name="Barry K."/>
            <person name="Detter J.C."/>
            <person name="Hammon N."/>
            <person name="Israni S."/>
            <person name="Pitluck S."/>
            <person name="Brettin T."/>
            <person name="Bruce D."/>
            <person name="Han C."/>
            <person name="Tapia R."/>
            <person name="Gilna P."/>
            <person name="Schmutz J."/>
            <person name="Larimer F."/>
            <person name="Land M."/>
            <person name="Kyrpides N.C."/>
            <person name="Mavromatis K."/>
            <person name="Richardson P."/>
            <person name="Rohde M."/>
            <person name="Goker M."/>
            <person name="Klenk H.P."/>
            <person name="Zhang Y."/>
            <person name="Roberts G.P."/>
            <person name="Reslewic S."/>
            <person name="Schwartz D.C."/>
        </authorList>
    </citation>
    <scope>NUCLEOTIDE SEQUENCE [LARGE SCALE GENOMIC DNA]</scope>
    <source>
        <strain evidence="3">ATCC 11170 / ATH 1.1.1 / DSM 467 / LMG 4362 / NCIMB 8255 / S1</strain>
    </source>
</reference>
<evidence type="ECO:0000313" key="3">
    <source>
        <dbReference type="Proteomes" id="UP000001929"/>
    </source>
</evidence>
<accession>Q2RXC0</accession>
<dbReference type="InterPro" id="IPR027275">
    <property type="entry name" value="PRC-brl_dom"/>
</dbReference>
<dbReference type="KEGG" id="rru:Rru_A0420"/>
<evidence type="ECO:0000313" key="2">
    <source>
        <dbReference type="EMBL" id="ABC21225.1"/>
    </source>
</evidence>
<dbReference type="Gene3D" id="2.30.30.240">
    <property type="entry name" value="PRC-barrel domain"/>
    <property type="match status" value="1"/>
</dbReference>
<evidence type="ECO:0000259" key="1">
    <source>
        <dbReference type="Pfam" id="PF05239"/>
    </source>
</evidence>
<proteinExistence type="predicted"/>
<dbReference type="AlphaFoldDB" id="Q2RXC0"/>
<dbReference type="SUPFAM" id="SSF50346">
    <property type="entry name" value="PRC-barrel domain"/>
    <property type="match status" value="1"/>
</dbReference>
<dbReference type="Proteomes" id="UP000001929">
    <property type="component" value="Chromosome"/>
</dbReference>
<organism evidence="2 3">
    <name type="scientific">Rhodospirillum rubrum (strain ATCC 11170 / ATH 1.1.1 / DSM 467 / LMG 4362 / NCIMB 8255 / S1)</name>
    <dbReference type="NCBI Taxonomy" id="269796"/>
    <lineage>
        <taxon>Bacteria</taxon>
        <taxon>Pseudomonadati</taxon>
        <taxon>Pseudomonadota</taxon>
        <taxon>Alphaproteobacteria</taxon>
        <taxon>Rhodospirillales</taxon>
        <taxon>Rhodospirillaceae</taxon>
        <taxon>Rhodospirillum</taxon>
    </lineage>
</organism>
<protein>
    <recommendedName>
        <fullName evidence="1">PRC-barrel domain-containing protein</fullName>
    </recommendedName>
</protein>
<dbReference type="EnsemblBacteria" id="ABC21225">
    <property type="protein sequence ID" value="ABC21225"/>
    <property type="gene ID" value="Rru_A0420"/>
</dbReference>
<dbReference type="HOGENOM" id="CLU_1925976_0_0_5"/>
<gene>
    <name evidence="2" type="ordered locus">Rru_A0420</name>
</gene>
<name>Q2RXC0_RHORT</name>
<keyword evidence="3" id="KW-1185">Reference proteome</keyword>
<sequence>MGWIVRRVLLPFGTVLALGLGGLPAWADGHPRGAETLGEDGVTTQHTVDAARLAWIGLPVVAQDGEKIGRVAEIEPGDSGQIIGIDVEMGGFLGLGGRRIHLGSEDLVREVDRVLVIMDANRIRRLPPTAE</sequence>